<gene>
    <name evidence="4" type="ORF">KC01_LOCUS14055</name>
</gene>
<keyword evidence="2" id="KW-0732">Signal</keyword>
<dbReference type="SMART" id="SM00409">
    <property type="entry name" value="IG"/>
    <property type="match status" value="2"/>
</dbReference>
<name>A0AAV2K5A3_KNICA</name>
<keyword evidence="5" id="KW-1185">Reference proteome</keyword>
<proteinExistence type="predicted"/>
<evidence type="ECO:0000313" key="5">
    <source>
        <dbReference type="Proteomes" id="UP001497482"/>
    </source>
</evidence>
<organism evidence="4 5">
    <name type="scientific">Knipowitschia caucasica</name>
    <name type="common">Caucasian dwarf goby</name>
    <name type="synonym">Pomatoschistus caucasicus</name>
    <dbReference type="NCBI Taxonomy" id="637954"/>
    <lineage>
        <taxon>Eukaryota</taxon>
        <taxon>Metazoa</taxon>
        <taxon>Chordata</taxon>
        <taxon>Craniata</taxon>
        <taxon>Vertebrata</taxon>
        <taxon>Euteleostomi</taxon>
        <taxon>Actinopterygii</taxon>
        <taxon>Neopterygii</taxon>
        <taxon>Teleostei</taxon>
        <taxon>Neoteleostei</taxon>
        <taxon>Acanthomorphata</taxon>
        <taxon>Gobiaria</taxon>
        <taxon>Gobiiformes</taxon>
        <taxon>Gobioidei</taxon>
        <taxon>Gobiidae</taxon>
        <taxon>Gobiinae</taxon>
        <taxon>Knipowitschia</taxon>
    </lineage>
</organism>
<dbReference type="PANTHER" id="PTHR23411">
    <property type="entry name" value="TAPASIN"/>
    <property type="match status" value="1"/>
</dbReference>
<evidence type="ECO:0000256" key="1">
    <source>
        <dbReference type="ARBA" id="ARBA00023319"/>
    </source>
</evidence>
<dbReference type="InterPro" id="IPR008056">
    <property type="entry name" value="Tapasin"/>
</dbReference>
<dbReference type="InterPro" id="IPR050380">
    <property type="entry name" value="Immune_Resp_Modulators"/>
</dbReference>
<dbReference type="InterPro" id="IPR013783">
    <property type="entry name" value="Ig-like_fold"/>
</dbReference>
<dbReference type="Pfam" id="PF07686">
    <property type="entry name" value="V-set"/>
    <property type="match status" value="1"/>
</dbReference>
<feature type="signal peptide" evidence="2">
    <location>
        <begin position="1"/>
        <end position="23"/>
    </location>
</feature>
<dbReference type="PROSITE" id="PS50835">
    <property type="entry name" value="IG_LIKE"/>
    <property type="match status" value="2"/>
</dbReference>
<dbReference type="GO" id="GO:0019885">
    <property type="term" value="P:antigen processing and presentation of endogenous peptide antigen via MHC class I"/>
    <property type="evidence" value="ECO:0007669"/>
    <property type="project" value="InterPro"/>
</dbReference>
<feature type="domain" description="Ig-like" evidence="3">
    <location>
        <begin position="285"/>
        <end position="386"/>
    </location>
</feature>
<dbReference type="PRINTS" id="PR01669">
    <property type="entry name" value="TAPASIN"/>
</dbReference>
<dbReference type="AlphaFoldDB" id="A0AAV2K5A3"/>
<accession>A0AAV2K5A3</accession>
<dbReference type="GO" id="GO:0016020">
    <property type="term" value="C:membrane"/>
    <property type="evidence" value="ECO:0007669"/>
    <property type="project" value="InterPro"/>
</dbReference>
<dbReference type="InterPro" id="IPR003599">
    <property type="entry name" value="Ig_sub"/>
</dbReference>
<dbReference type="SUPFAM" id="SSF48726">
    <property type="entry name" value="Immunoglobulin"/>
    <property type="match status" value="2"/>
</dbReference>
<reference evidence="4 5" key="1">
    <citation type="submission" date="2024-04" db="EMBL/GenBank/DDBJ databases">
        <authorList>
            <person name="Waldvogel A.-M."/>
            <person name="Schoenle A."/>
        </authorList>
    </citation>
    <scope>NUCLEOTIDE SEQUENCE [LARGE SCALE GENOMIC DNA]</scope>
</reference>
<feature type="domain" description="Ig-like" evidence="3">
    <location>
        <begin position="156"/>
        <end position="266"/>
    </location>
</feature>
<dbReference type="InterPro" id="IPR036179">
    <property type="entry name" value="Ig-like_dom_sf"/>
</dbReference>
<evidence type="ECO:0000256" key="2">
    <source>
        <dbReference type="SAM" id="SignalP"/>
    </source>
</evidence>
<dbReference type="Proteomes" id="UP001497482">
    <property type="component" value="Chromosome 16"/>
</dbReference>
<protein>
    <recommendedName>
        <fullName evidence="3">Ig-like domain-containing protein</fullName>
    </recommendedName>
</protein>
<feature type="chain" id="PRO_5044010649" description="Ig-like domain-containing protein" evidence="2">
    <location>
        <begin position="24"/>
        <end position="435"/>
    </location>
</feature>
<dbReference type="InterPro" id="IPR013106">
    <property type="entry name" value="Ig_V-set"/>
</dbReference>
<sequence>MAKFSSVSLSLLTALSLVRVGRSTCPVMQCWYTLEKGRGGGLATAANQVQSLLFIQTEEEKHDPESVKPAPDIDHVFFITDPSGSLCHRALDPPKGSIQKPHCELNHLQPQPSSLGWVAPLTDTDQSPLFLQAQWFAATIRGVDQEMSVTSVIRAPVESQHNVILSVTTQTVYVAARLGDPALLDCSYWVDPSSPLHGSGFSVEWRYQFRGSGHLVLGYDGKNDRLSDIREQGATLDFQSLHRDRNASLILSQTRVKQSGTYICSVHVPHLVAQVALELEIIEPPVVSIHPSQLPLIVPGQTLTFICDASGFIPLSLVFSWELTDSQGNVRLLGQGSVSSHKEGNDATYSQTSRLQLDSSQLEQGRGGKLSCVAEHPGGTRRASVSLNVIGFSSPSIEDSMALVGVALVLYGFIKFVSWTFTGSDDNEADEKKKN</sequence>
<dbReference type="EMBL" id="OZ035838">
    <property type="protein sequence ID" value="CAL1583601.1"/>
    <property type="molecule type" value="Genomic_DNA"/>
</dbReference>
<evidence type="ECO:0000313" key="4">
    <source>
        <dbReference type="EMBL" id="CAL1583601.1"/>
    </source>
</evidence>
<evidence type="ECO:0000259" key="3">
    <source>
        <dbReference type="PROSITE" id="PS50835"/>
    </source>
</evidence>
<dbReference type="InterPro" id="IPR007110">
    <property type="entry name" value="Ig-like_dom"/>
</dbReference>
<dbReference type="Gene3D" id="2.60.40.10">
    <property type="entry name" value="Immunoglobulins"/>
    <property type="match status" value="3"/>
</dbReference>
<keyword evidence="1" id="KW-0393">Immunoglobulin domain</keyword>